<dbReference type="PANTHER" id="PTHR11136:SF0">
    <property type="entry name" value="DIHYDROFOLATE SYNTHETASE-RELATED"/>
    <property type="match status" value="1"/>
</dbReference>
<evidence type="ECO:0000256" key="2">
    <source>
        <dbReference type="ARBA" id="ARBA00013025"/>
    </source>
</evidence>
<feature type="domain" description="Mur ligase central" evidence="11">
    <location>
        <begin position="46"/>
        <end position="252"/>
    </location>
</feature>
<dbReference type="Gene3D" id="3.90.190.20">
    <property type="entry name" value="Mur ligase, C-terminal domain"/>
    <property type="match status" value="1"/>
</dbReference>
<dbReference type="GO" id="GO:0005524">
    <property type="term" value="F:ATP binding"/>
    <property type="evidence" value="ECO:0007669"/>
    <property type="project" value="UniProtKB-KW"/>
</dbReference>
<dbReference type="Gene3D" id="3.40.1190.10">
    <property type="entry name" value="Mur-like, catalytic domain"/>
    <property type="match status" value="1"/>
</dbReference>
<feature type="domain" description="Mur ligase C-terminal" evidence="10">
    <location>
        <begin position="284"/>
        <end position="371"/>
    </location>
</feature>
<dbReference type="Pfam" id="PF02875">
    <property type="entry name" value="Mur_ligase_C"/>
    <property type="match status" value="1"/>
</dbReference>
<evidence type="ECO:0000256" key="4">
    <source>
        <dbReference type="ARBA" id="ARBA00022723"/>
    </source>
</evidence>
<evidence type="ECO:0000256" key="9">
    <source>
        <dbReference type="ARBA" id="ARBA00047493"/>
    </source>
</evidence>
<keyword evidence="5" id="KW-0547">Nucleotide-binding</keyword>
<dbReference type="SUPFAM" id="SSF53623">
    <property type="entry name" value="MurD-like peptide ligases, catalytic domain"/>
    <property type="match status" value="1"/>
</dbReference>
<comment type="similarity">
    <text evidence="1">Belongs to the folylpolyglutamate synthase family.</text>
</comment>
<dbReference type="PANTHER" id="PTHR11136">
    <property type="entry name" value="FOLYLPOLYGLUTAMATE SYNTHASE-RELATED"/>
    <property type="match status" value="1"/>
</dbReference>
<evidence type="ECO:0000256" key="5">
    <source>
        <dbReference type="ARBA" id="ARBA00022741"/>
    </source>
</evidence>
<accession>A0A078M0M4</accession>
<dbReference type="SUPFAM" id="SSF53244">
    <property type="entry name" value="MurD-like peptide ligases, peptide-binding domain"/>
    <property type="match status" value="1"/>
</dbReference>
<dbReference type="GO" id="GO:0004326">
    <property type="term" value="F:tetrahydrofolylpolyglutamate synthase activity"/>
    <property type="evidence" value="ECO:0007669"/>
    <property type="project" value="UniProtKB-EC"/>
</dbReference>
<evidence type="ECO:0000259" key="10">
    <source>
        <dbReference type="Pfam" id="PF02875"/>
    </source>
</evidence>
<proteinExistence type="inferred from homology"/>
<organism evidence="12">
    <name type="scientific">Metalysinibacillus saudimassiliensis</name>
    <dbReference type="NCBI Taxonomy" id="1461583"/>
    <lineage>
        <taxon>Bacteria</taxon>
        <taxon>Bacillati</taxon>
        <taxon>Bacillota</taxon>
        <taxon>Bacilli</taxon>
        <taxon>Bacillales</taxon>
        <taxon>Caryophanaceae</taxon>
        <taxon>Metalysinibacillus</taxon>
    </lineage>
</organism>
<evidence type="ECO:0000256" key="3">
    <source>
        <dbReference type="ARBA" id="ARBA00022598"/>
    </source>
</evidence>
<dbReference type="GO" id="GO:0005737">
    <property type="term" value="C:cytoplasm"/>
    <property type="evidence" value="ECO:0007669"/>
    <property type="project" value="TreeGrafter"/>
</dbReference>
<dbReference type="GO" id="GO:0046872">
    <property type="term" value="F:metal ion binding"/>
    <property type="evidence" value="ECO:0007669"/>
    <property type="project" value="UniProtKB-KW"/>
</dbReference>
<evidence type="ECO:0000256" key="8">
    <source>
        <dbReference type="ARBA" id="ARBA00030592"/>
    </source>
</evidence>
<dbReference type="InterPro" id="IPR036615">
    <property type="entry name" value="Mur_ligase_C_dom_sf"/>
</dbReference>
<dbReference type="EMBL" id="LN483073">
    <property type="protein sequence ID" value="CDZ99814.1"/>
    <property type="molecule type" value="Genomic_DNA"/>
</dbReference>
<dbReference type="NCBIfam" id="TIGR01499">
    <property type="entry name" value="folC"/>
    <property type="match status" value="1"/>
</dbReference>
<evidence type="ECO:0000256" key="7">
    <source>
        <dbReference type="ARBA" id="ARBA00022842"/>
    </source>
</evidence>
<comment type="catalytic activity">
    <reaction evidence="9">
        <text>(6S)-5,6,7,8-tetrahydrofolyl-(gamma-L-Glu)(n) + L-glutamate + ATP = (6S)-5,6,7,8-tetrahydrofolyl-(gamma-L-Glu)(n+1) + ADP + phosphate + H(+)</text>
        <dbReference type="Rhea" id="RHEA:10580"/>
        <dbReference type="Rhea" id="RHEA-COMP:14738"/>
        <dbReference type="Rhea" id="RHEA-COMP:14740"/>
        <dbReference type="ChEBI" id="CHEBI:15378"/>
        <dbReference type="ChEBI" id="CHEBI:29985"/>
        <dbReference type="ChEBI" id="CHEBI:30616"/>
        <dbReference type="ChEBI" id="CHEBI:43474"/>
        <dbReference type="ChEBI" id="CHEBI:141005"/>
        <dbReference type="ChEBI" id="CHEBI:456216"/>
        <dbReference type="EC" id="6.3.2.17"/>
    </reaction>
</comment>
<keyword evidence="6" id="KW-0067">ATP-binding</keyword>
<dbReference type="PROSITE" id="PS01012">
    <property type="entry name" value="FOLYLPOLYGLU_SYNT_2"/>
    <property type="match status" value="1"/>
</dbReference>
<name>A0A078M0M4_9BACL</name>
<dbReference type="HOGENOM" id="CLU_015869_1_1_9"/>
<keyword evidence="4" id="KW-0479">Metal-binding</keyword>
<dbReference type="GO" id="GO:0008841">
    <property type="term" value="F:dihydrofolate synthase activity"/>
    <property type="evidence" value="ECO:0007669"/>
    <property type="project" value="TreeGrafter"/>
</dbReference>
<keyword evidence="3" id="KW-0436">Ligase</keyword>
<dbReference type="InterPro" id="IPR013221">
    <property type="entry name" value="Mur_ligase_cen"/>
</dbReference>
<evidence type="ECO:0000256" key="1">
    <source>
        <dbReference type="ARBA" id="ARBA00008276"/>
    </source>
</evidence>
<dbReference type="EC" id="6.3.2.17" evidence="2"/>
<reference evidence="12" key="1">
    <citation type="submission" date="2014-07" db="EMBL/GenBank/DDBJ databases">
        <authorList>
            <person name="Urmite Genomes Urmite Genomes"/>
        </authorList>
    </citation>
    <scope>NUCLEOTIDE SEQUENCE</scope>
    <source>
        <strain evidence="12">13S34_air</strain>
    </source>
</reference>
<dbReference type="Pfam" id="PF08245">
    <property type="entry name" value="Mur_ligase_M"/>
    <property type="match status" value="1"/>
</dbReference>
<dbReference type="InterPro" id="IPR001645">
    <property type="entry name" value="Folylpolyglutamate_synth"/>
</dbReference>
<gene>
    <name evidence="12" type="primary">fgs_2</name>
    <name evidence="12" type="ORF">BN1050_00306</name>
</gene>
<dbReference type="InterPro" id="IPR004101">
    <property type="entry name" value="Mur_ligase_C"/>
</dbReference>
<dbReference type="PIRSF" id="PIRSF001563">
    <property type="entry name" value="Folylpolyglu_synth"/>
    <property type="match status" value="1"/>
</dbReference>
<dbReference type="InterPro" id="IPR018109">
    <property type="entry name" value="Folylpolyglutamate_synth_CS"/>
</dbReference>
<evidence type="ECO:0000313" key="12">
    <source>
        <dbReference type="EMBL" id="CDZ99814.1"/>
    </source>
</evidence>
<dbReference type="AlphaFoldDB" id="A0A078M0M4"/>
<protein>
    <recommendedName>
        <fullName evidence="2">tetrahydrofolate synthase</fullName>
        <ecNumber evidence="2">6.3.2.17</ecNumber>
    </recommendedName>
    <alternativeName>
        <fullName evidence="8">Tetrahydrofolylpolyglutamate synthase</fullName>
    </alternativeName>
</protein>
<dbReference type="InterPro" id="IPR036565">
    <property type="entry name" value="Mur-like_cat_sf"/>
</dbReference>
<keyword evidence="7" id="KW-0460">Magnesium</keyword>
<evidence type="ECO:0000259" key="11">
    <source>
        <dbReference type="Pfam" id="PF08245"/>
    </source>
</evidence>
<evidence type="ECO:0000256" key="6">
    <source>
        <dbReference type="ARBA" id="ARBA00022840"/>
    </source>
</evidence>
<dbReference type="PATRIC" id="fig|1461583.4.peg.281"/>
<sequence>MIPGFYTYQLRHNVSSKQIIEPGLTAINKVLAALGNPHKALRVIHVAGTNGKGSTVAYTAALCQAHGLTTGTFMSPAILDVHDQIQLNGHAITPAEMATIFEQLTPFSNQLTEFELLTVVALLYFVQQGVDVAVIEAGLGGLEDATNVVVPVASIITSIALEHTRFLGTTLAQIAQHKGGIIKQAPAIVGRVPQEAEQVLRALAKDVPYYQIGEAIQVTPTTYAFEQVTLCHLTRALQGVHQADNMALAITAFLQLGVPLDEEIARRVIATTTLPARFEEVLPNVFFDGAHNVASATQLVATIKKNYPATPVTFIVGILADKAIEEVLRLLEQVSQQFYFVSFANERAADAQEVMLLSQATHKAVLTDVADFLKQEREGITIVTGSLYLLADLRKVII</sequence>